<dbReference type="EMBL" id="UHIC01000001">
    <property type="protein sequence ID" value="SUO96789.1"/>
    <property type="molecule type" value="Genomic_DNA"/>
</dbReference>
<organism evidence="5 6">
    <name type="scientific">Suttonella ornithocola</name>
    <dbReference type="NCBI Taxonomy" id="279832"/>
    <lineage>
        <taxon>Bacteria</taxon>
        <taxon>Pseudomonadati</taxon>
        <taxon>Pseudomonadota</taxon>
        <taxon>Gammaproteobacteria</taxon>
        <taxon>Cardiobacteriales</taxon>
        <taxon>Cardiobacteriaceae</taxon>
        <taxon>Suttonella</taxon>
    </lineage>
</organism>
<evidence type="ECO:0000256" key="2">
    <source>
        <dbReference type="ARBA" id="ARBA00023125"/>
    </source>
</evidence>
<dbReference type="SMART" id="SM00437">
    <property type="entry name" value="TOP1Ac"/>
    <property type="match status" value="1"/>
</dbReference>
<dbReference type="SUPFAM" id="SSF57783">
    <property type="entry name" value="Zinc beta-ribbon"/>
    <property type="match status" value="1"/>
</dbReference>
<dbReference type="GO" id="GO:0003677">
    <property type="term" value="F:DNA binding"/>
    <property type="evidence" value="ECO:0007669"/>
    <property type="project" value="UniProtKB-KW"/>
</dbReference>
<dbReference type="Pfam" id="PF01131">
    <property type="entry name" value="Topoisom_bac"/>
    <property type="match status" value="1"/>
</dbReference>
<feature type="domain" description="Topo IA-type catalytic" evidence="4">
    <location>
        <begin position="1"/>
        <end position="190"/>
    </location>
</feature>
<dbReference type="InterPro" id="IPR013498">
    <property type="entry name" value="Topo_IA_Znf"/>
</dbReference>
<dbReference type="InterPro" id="IPR000380">
    <property type="entry name" value="Topo_IA"/>
</dbReference>
<dbReference type="Gene3D" id="1.10.460.10">
    <property type="entry name" value="Topoisomerase I, domain 2"/>
    <property type="match status" value="1"/>
</dbReference>
<dbReference type="InterPro" id="IPR013497">
    <property type="entry name" value="Topo_IA_cen"/>
</dbReference>
<dbReference type="GO" id="GO:0005694">
    <property type="term" value="C:chromosome"/>
    <property type="evidence" value="ECO:0007669"/>
    <property type="project" value="InterPro"/>
</dbReference>
<dbReference type="Proteomes" id="UP000254601">
    <property type="component" value="Unassembled WGS sequence"/>
</dbReference>
<sequence>MRSAVFKVRSVCLATPQAITFTNVPNPQTIPAKFTATGREVIYKGWMIMMSDDYTNEDKDEAQQLVPLLYEGTTLTPENAEILALETKPPARYSEVSLVKALEREGIGRPATYASIISVILKRDYVRLVKRRFEPTELGKAIVEALKNRFSFMEVAYTRNMEDSLDAIAQGRADYAQSVGQYDRLLDEQLETFEADNSITAMSSNEPTYPCPECGQGQHGKSYKCGACGGILKLRQGKKGKFWGCSNYPDCKHTEQDVNGIPQFHQNTH</sequence>
<evidence type="ECO:0000259" key="4">
    <source>
        <dbReference type="PROSITE" id="PS52039"/>
    </source>
</evidence>
<dbReference type="InterPro" id="IPR013824">
    <property type="entry name" value="Topo_IA_cen_sub1"/>
</dbReference>
<dbReference type="PROSITE" id="PS52039">
    <property type="entry name" value="TOPO_IA_2"/>
    <property type="match status" value="1"/>
</dbReference>
<reference evidence="5 6" key="1">
    <citation type="submission" date="2018-06" db="EMBL/GenBank/DDBJ databases">
        <authorList>
            <consortium name="Pathogen Informatics"/>
            <person name="Doyle S."/>
        </authorList>
    </citation>
    <scope>NUCLEOTIDE SEQUENCE [LARGE SCALE GENOMIC DNA]</scope>
    <source>
        <strain evidence="5 6">NCTC13337</strain>
    </source>
</reference>
<dbReference type="EC" id="5.99.1.2" evidence="5"/>
<name>A0A380MW45_9GAMM</name>
<protein>
    <submittedName>
        <fullName evidence="5">DNA topoisomerase 1</fullName>
        <ecNumber evidence="5">5.99.1.2</ecNumber>
    </submittedName>
</protein>
<dbReference type="SUPFAM" id="SSF56712">
    <property type="entry name" value="Prokaryotic type I DNA topoisomerase"/>
    <property type="match status" value="1"/>
</dbReference>
<keyword evidence="1" id="KW-0799">Topoisomerase</keyword>
<dbReference type="InterPro" id="IPR013825">
    <property type="entry name" value="Topo_IA_cen_sub2"/>
</dbReference>
<dbReference type="GO" id="GO:0006265">
    <property type="term" value="P:DNA topological change"/>
    <property type="evidence" value="ECO:0007669"/>
    <property type="project" value="InterPro"/>
</dbReference>
<dbReference type="PANTHER" id="PTHR42785:SF1">
    <property type="entry name" value="DNA TOPOISOMERASE"/>
    <property type="match status" value="1"/>
</dbReference>
<evidence type="ECO:0000313" key="6">
    <source>
        <dbReference type="Proteomes" id="UP000254601"/>
    </source>
</evidence>
<evidence type="ECO:0000256" key="1">
    <source>
        <dbReference type="ARBA" id="ARBA00023029"/>
    </source>
</evidence>
<gene>
    <name evidence="5" type="primary">topA_3</name>
    <name evidence="5" type="ORF">NCTC13337_02019</name>
</gene>
<keyword evidence="6" id="KW-1185">Reference proteome</keyword>
<dbReference type="AlphaFoldDB" id="A0A380MW45"/>
<proteinExistence type="predicted"/>
<evidence type="ECO:0000313" key="5">
    <source>
        <dbReference type="EMBL" id="SUO96789.1"/>
    </source>
</evidence>
<dbReference type="GO" id="GO:0003917">
    <property type="term" value="F:DNA topoisomerase type I (single strand cut, ATP-independent) activity"/>
    <property type="evidence" value="ECO:0007669"/>
    <property type="project" value="InterPro"/>
</dbReference>
<dbReference type="PANTHER" id="PTHR42785">
    <property type="entry name" value="DNA TOPOISOMERASE, TYPE IA, CORE"/>
    <property type="match status" value="1"/>
</dbReference>
<dbReference type="Pfam" id="PF01396">
    <property type="entry name" value="Zn_ribbon_Top1"/>
    <property type="match status" value="1"/>
</dbReference>
<dbReference type="Gene3D" id="2.70.20.10">
    <property type="entry name" value="Topoisomerase I, domain 3"/>
    <property type="match status" value="1"/>
</dbReference>
<keyword evidence="3 5" id="KW-0413">Isomerase</keyword>
<dbReference type="InterPro" id="IPR023405">
    <property type="entry name" value="Topo_IA_core_domain"/>
</dbReference>
<evidence type="ECO:0000256" key="3">
    <source>
        <dbReference type="ARBA" id="ARBA00023235"/>
    </source>
</evidence>
<dbReference type="Gene3D" id="3.30.65.10">
    <property type="entry name" value="Bacterial Topoisomerase I, domain 1"/>
    <property type="match status" value="1"/>
</dbReference>
<keyword evidence="2" id="KW-0238">DNA-binding</keyword>
<accession>A0A380MW45</accession>
<dbReference type="InterPro" id="IPR003602">
    <property type="entry name" value="Topo_IA_DNA-bd_dom"/>
</dbReference>